<name>A0ABW6IFI2_9CYAN</name>
<sequence>MNRLNTLASTMMGLSAIALPVQAESPGVYYSWRSLETDITQCLVRSEAALAESGLVGIAVDGNSVSGRAEAATAVFICLENVEALETITVMLVVASNEDESALTLREALKRAF</sequence>
<organism evidence="2 3">
    <name type="scientific">Almyronema epifaneia S1</name>
    <dbReference type="NCBI Taxonomy" id="2991925"/>
    <lineage>
        <taxon>Bacteria</taxon>
        <taxon>Bacillati</taxon>
        <taxon>Cyanobacteriota</taxon>
        <taxon>Cyanophyceae</taxon>
        <taxon>Nodosilineales</taxon>
        <taxon>Nodosilineaceae</taxon>
        <taxon>Almyronema</taxon>
        <taxon>Almyronema epifaneia</taxon>
    </lineage>
</organism>
<keyword evidence="1" id="KW-0732">Signal</keyword>
<keyword evidence="3" id="KW-1185">Reference proteome</keyword>
<proteinExistence type="predicted"/>
<reference evidence="2 3" key="1">
    <citation type="submission" date="2024-10" db="EMBL/GenBank/DDBJ databases">
        <authorList>
            <person name="Ratan Roy A."/>
            <person name="Morales Sandoval P.H."/>
            <person name="De Los Santos Villalobos S."/>
            <person name="Chakraborty S."/>
            <person name="Mukherjee J."/>
        </authorList>
    </citation>
    <scope>NUCLEOTIDE SEQUENCE [LARGE SCALE GENOMIC DNA]</scope>
    <source>
        <strain evidence="2 3">S1</strain>
    </source>
</reference>
<dbReference type="RefSeq" id="WP_377964098.1">
    <property type="nucleotide sequence ID" value="NZ_JBHZOL010000065.1"/>
</dbReference>
<feature type="chain" id="PRO_5046244648" evidence="1">
    <location>
        <begin position="24"/>
        <end position="113"/>
    </location>
</feature>
<evidence type="ECO:0000313" key="3">
    <source>
        <dbReference type="Proteomes" id="UP001600165"/>
    </source>
</evidence>
<feature type="signal peptide" evidence="1">
    <location>
        <begin position="1"/>
        <end position="23"/>
    </location>
</feature>
<protein>
    <submittedName>
        <fullName evidence="2">Uncharacterized protein</fullName>
    </submittedName>
</protein>
<evidence type="ECO:0000256" key="1">
    <source>
        <dbReference type="SAM" id="SignalP"/>
    </source>
</evidence>
<evidence type="ECO:0000313" key="2">
    <source>
        <dbReference type="EMBL" id="MFE4106390.1"/>
    </source>
</evidence>
<accession>A0ABW6IFI2</accession>
<gene>
    <name evidence="2" type="ORF">ACFVKH_08895</name>
</gene>
<comment type="caution">
    <text evidence="2">The sequence shown here is derived from an EMBL/GenBank/DDBJ whole genome shotgun (WGS) entry which is preliminary data.</text>
</comment>
<dbReference type="Proteomes" id="UP001600165">
    <property type="component" value="Unassembled WGS sequence"/>
</dbReference>
<dbReference type="EMBL" id="JBHZOL010000065">
    <property type="protein sequence ID" value="MFE4106390.1"/>
    <property type="molecule type" value="Genomic_DNA"/>
</dbReference>